<dbReference type="EMBL" id="AMZH03002113">
    <property type="protein sequence ID" value="RRT76741.1"/>
    <property type="molecule type" value="Genomic_DNA"/>
</dbReference>
<accession>A0A427AKR5</accession>
<keyword evidence="1" id="KW-0812">Transmembrane</keyword>
<keyword evidence="1" id="KW-1133">Transmembrane helix</keyword>
<evidence type="ECO:0000313" key="3">
    <source>
        <dbReference type="Proteomes" id="UP000287651"/>
    </source>
</evidence>
<feature type="non-terminal residue" evidence="2">
    <location>
        <position position="120"/>
    </location>
</feature>
<gene>
    <name evidence="2" type="ORF">B296_00008286</name>
</gene>
<evidence type="ECO:0000256" key="1">
    <source>
        <dbReference type="SAM" id="Phobius"/>
    </source>
</evidence>
<dbReference type="Proteomes" id="UP000287651">
    <property type="component" value="Unassembled WGS sequence"/>
</dbReference>
<proteinExistence type="predicted"/>
<comment type="caution">
    <text evidence="2">The sequence shown here is derived from an EMBL/GenBank/DDBJ whole genome shotgun (WGS) entry which is preliminary data.</text>
</comment>
<organism evidence="2 3">
    <name type="scientific">Ensete ventricosum</name>
    <name type="common">Abyssinian banana</name>
    <name type="synonym">Musa ensete</name>
    <dbReference type="NCBI Taxonomy" id="4639"/>
    <lineage>
        <taxon>Eukaryota</taxon>
        <taxon>Viridiplantae</taxon>
        <taxon>Streptophyta</taxon>
        <taxon>Embryophyta</taxon>
        <taxon>Tracheophyta</taxon>
        <taxon>Spermatophyta</taxon>
        <taxon>Magnoliopsida</taxon>
        <taxon>Liliopsida</taxon>
        <taxon>Zingiberales</taxon>
        <taxon>Musaceae</taxon>
        <taxon>Ensete</taxon>
    </lineage>
</organism>
<protein>
    <submittedName>
        <fullName evidence="2">Uncharacterized protein</fullName>
    </submittedName>
</protein>
<dbReference type="AlphaFoldDB" id="A0A427AKR5"/>
<keyword evidence="1" id="KW-0472">Membrane</keyword>
<reference evidence="2 3" key="1">
    <citation type="journal article" date="2014" name="Agronomy (Basel)">
        <title>A Draft Genome Sequence for Ensete ventricosum, the Drought-Tolerant Tree Against Hunger.</title>
        <authorList>
            <person name="Harrison J."/>
            <person name="Moore K.A."/>
            <person name="Paszkiewicz K."/>
            <person name="Jones T."/>
            <person name="Grant M."/>
            <person name="Ambacheew D."/>
            <person name="Muzemil S."/>
            <person name="Studholme D.J."/>
        </authorList>
    </citation>
    <scope>NUCLEOTIDE SEQUENCE [LARGE SCALE GENOMIC DNA]</scope>
</reference>
<sequence>MEGWGGLYSGLKPSLMGTAASQFVPLYLKMMRWWSYPGNILLLLSGFFLTHTQAERKIMEARKEAILREYAGTTYMEHELVKLDLMKPRPYGTFRAVSFLAGGIGKIGGNCGNISFISCK</sequence>
<name>A0A427AKR5_ENSVE</name>
<feature type="transmembrane region" description="Helical" evidence="1">
    <location>
        <begin position="33"/>
        <end position="50"/>
    </location>
</feature>
<evidence type="ECO:0000313" key="2">
    <source>
        <dbReference type="EMBL" id="RRT76741.1"/>
    </source>
</evidence>